<sequence>MRYSCFKSALAVCIRRLNASERQNALQNRKGPTKGSKKDIVPLASNRKISPGTRRESSGDAKGSRNRAGSTSSSSSGKKTSER</sequence>
<dbReference type="EMBL" id="JAACNH010000003">
    <property type="protein sequence ID" value="KAG8449235.1"/>
    <property type="molecule type" value="Genomic_DNA"/>
</dbReference>
<dbReference type="Proteomes" id="UP000812440">
    <property type="component" value="Chromosome 8_10"/>
</dbReference>
<feature type="region of interest" description="Disordered" evidence="1">
    <location>
        <begin position="17"/>
        <end position="83"/>
    </location>
</feature>
<gene>
    <name evidence="2" type="ORF">GDO86_016054</name>
</gene>
<evidence type="ECO:0000256" key="1">
    <source>
        <dbReference type="SAM" id="MobiDB-lite"/>
    </source>
</evidence>
<protein>
    <submittedName>
        <fullName evidence="2">Uncharacterized protein</fullName>
    </submittedName>
</protein>
<reference evidence="2" key="1">
    <citation type="thesis" date="2020" institute="ProQuest LLC" country="789 East Eisenhower Parkway, Ann Arbor, MI, USA">
        <title>Comparative Genomics and Chromosome Evolution.</title>
        <authorList>
            <person name="Mudd A.B."/>
        </authorList>
    </citation>
    <scope>NUCLEOTIDE SEQUENCE</scope>
    <source>
        <strain evidence="2">Female2</strain>
        <tissue evidence="2">Blood</tissue>
    </source>
</reference>
<evidence type="ECO:0000313" key="3">
    <source>
        <dbReference type="Proteomes" id="UP000812440"/>
    </source>
</evidence>
<organism evidence="2 3">
    <name type="scientific">Hymenochirus boettgeri</name>
    <name type="common">Congo dwarf clawed frog</name>
    <dbReference type="NCBI Taxonomy" id="247094"/>
    <lineage>
        <taxon>Eukaryota</taxon>
        <taxon>Metazoa</taxon>
        <taxon>Chordata</taxon>
        <taxon>Craniata</taxon>
        <taxon>Vertebrata</taxon>
        <taxon>Euteleostomi</taxon>
        <taxon>Amphibia</taxon>
        <taxon>Batrachia</taxon>
        <taxon>Anura</taxon>
        <taxon>Pipoidea</taxon>
        <taxon>Pipidae</taxon>
        <taxon>Pipinae</taxon>
        <taxon>Hymenochirus</taxon>
    </lineage>
</organism>
<name>A0A8T2JVF8_9PIPI</name>
<feature type="compositionally biased region" description="Basic and acidic residues" evidence="1">
    <location>
        <begin position="53"/>
        <end position="63"/>
    </location>
</feature>
<comment type="caution">
    <text evidence="2">The sequence shown here is derived from an EMBL/GenBank/DDBJ whole genome shotgun (WGS) entry which is preliminary data.</text>
</comment>
<dbReference type="OrthoDB" id="6158349at2759"/>
<dbReference type="AlphaFoldDB" id="A0A8T2JVF8"/>
<accession>A0A8T2JVF8</accession>
<keyword evidence="3" id="KW-1185">Reference proteome</keyword>
<evidence type="ECO:0000313" key="2">
    <source>
        <dbReference type="EMBL" id="KAG8449235.1"/>
    </source>
</evidence>
<feature type="compositionally biased region" description="Low complexity" evidence="1">
    <location>
        <begin position="69"/>
        <end position="83"/>
    </location>
</feature>
<proteinExistence type="predicted"/>